<accession>A0A8J6E2Y7</accession>
<gene>
    <name evidence="2" type="ORF">J8273_0124</name>
</gene>
<dbReference type="AlphaFoldDB" id="A0A8J6E2Y7"/>
<keyword evidence="3" id="KW-1185">Reference proteome</keyword>
<proteinExistence type="predicted"/>
<sequence>MPQKRGGEGKSTVYQNPVPKVAKKRTIQHDINDRIRHQADIHDEFERSINVTASLVDSINVGRNSLSELLQDVSAFQAVFPEVERLSADVGDIFRRLQDLEKGMSELFSLNNRNQLLRGEVDSLRVIRDRIHQAELDRAAGDSEIAGLERQVVLTQERLARFTAGVEDRKRREKGVSGRVTLTDRLEVAATRLPKVPKALPLPGKSKKKGGDVDLLELAPPAPKPKKRGGKSADDEFAALESLLIGQMKK</sequence>
<evidence type="ECO:0000256" key="1">
    <source>
        <dbReference type="SAM" id="MobiDB-lite"/>
    </source>
</evidence>
<dbReference type="Proteomes" id="UP000717585">
    <property type="component" value="Unassembled WGS sequence"/>
</dbReference>
<comment type="caution">
    <text evidence="2">The sequence shown here is derived from an EMBL/GenBank/DDBJ whole genome shotgun (WGS) entry which is preliminary data.</text>
</comment>
<evidence type="ECO:0000313" key="2">
    <source>
        <dbReference type="EMBL" id="KAG9394916.1"/>
    </source>
</evidence>
<evidence type="ECO:0000313" key="3">
    <source>
        <dbReference type="Proteomes" id="UP000717585"/>
    </source>
</evidence>
<reference evidence="2" key="1">
    <citation type="submission" date="2021-05" db="EMBL/GenBank/DDBJ databases">
        <title>A free-living protist that lacks canonical eukaryotic 1 DNA replication and segregation systems.</title>
        <authorList>
            <person name="Salas-Leiva D.E."/>
            <person name="Tromer E.C."/>
            <person name="Curtis B.A."/>
            <person name="Jerlstrom-Hultqvist J."/>
            <person name="Kolisko M."/>
            <person name="Yi Z."/>
            <person name="Salas-Leiva J.S."/>
            <person name="Gallot-Lavallee L."/>
            <person name="Kops G.J.P.L."/>
            <person name="Archibald J.M."/>
            <person name="Simpson A.G.B."/>
            <person name="Roger A.J."/>
        </authorList>
    </citation>
    <scope>NUCLEOTIDE SEQUENCE</scope>
    <source>
        <strain evidence="2">BICM</strain>
    </source>
</reference>
<name>A0A8J6E2Y7_9EUKA</name>
<protein>
    <submittedName>
        <fullName evidence="2">Uncharacterized protein</fullName>
    </submittedName>
</protein>
<feature type="region of interest" description="Disordered" evidence="1">
    <location>
        <begin position="197"/>
        <end position="233"/>
    </location>
</feature>
<dbReference type="EMBL" id="JAHDYR010000012">
    <property type="protein sequence ID" value="KAG9394916.1"/>
    <property type="molecule type" value="Genomic_DNA"/>
</dbReference>
<organism evidence="2 3">
    <name type="scientific">Carpediemonas membranifera</name>
    <dbReference type="NCBI Taxonomy" id="201153"/>
    <lineage>
        <taxon>Eukaryota</taxon>
        <taxon>Metamonada</taxon>
        <taxon>Carpediemonas-like organisms</taxon>
        <taxon>Carpediemonas</taxon>
    </lineage>
</organism>